<sequence length="231" mass="24542">MAAASAEPVTQWTASRCTKLARVNDSVPEIWIARARALATGGRRRLLGIAGPPGAGKSTLAAALSAALAPAAVVVPMDGFHLANSALEQLGRRGRKGAPDTFDAAGYRALLQRLHEGAGTVWAPEFRREIGEPVAGAIAVPAEVPLVITEGNYLLLEDGAWGGVAALLDECWYVEVDDALRRERLAARHRRFGRSAEAAAAWVQGTDEPNARLVAAARDRADAVFHWPAER</sequence>
<feature type="domain" description="Phosphoribulokinase/uridine kinase" evidence="1">
    <location>
        <begin position="47"/>
        <end position="225"/>
    </location>
</feature>
<evidence type="ECO:0000313" key="2">
    <source>
        <dbReference type="EMBL" id="MBK1714367.1"/>
    </source>
</evidence>
<evidence type="ECO:0000259" key="1">
    <source>
        <dbReference type="Pfam" id="PF00485"/>
    </source>
</evidence>
<dbReference type="InterPro" id="IPR027417">
    <property type="entry name" value="P-loop_NTPase"/>
</dbReference>
<dbReference type="EMBL" id="NRRU01000065">
    <property type="protein sequence ID" value="MBK1714367.1"/>
    <property type="molecule type" value="Genomic_DNA"/>
</dbReference>
<proteinExistence type="predicted"/>
<protein>
    <submittedName>
        <fullName evidence="2">Nucleoside/nucleotide kinase family protein</fullName>
    </submittedName>
</protein>
<evidence type="ECO:0000313" key="3">
    <source>
        <dbReference type="Proteomes" id="UP001041814"/>
    </source>
</evidence>
<dbReference type="SUPFAM" id="SSF52540">
    <property type="entry name" value="P-loop containing nucleoside triphosphate hydrolases"/>
    <property type="match status" value="1"/>
</dbReference>
<reference evidence="2" key="2">
    <citation type="journal article" date="2020" name="Microorganisms">
        <title>Osmotic Adaptation and Compatible Solute Biosynthesis of Phototrophic Bacteria as Revealed from Genome Analyses.</title>
        <authorList>
            <person name="Imhoff J.F."/>
            <person name="Rahn T."/>
            <person name="Kunzel S."/>
            <person name="Keller A."/>
            <person name="Neulinger S.C."/>
        </authorList>
    </citation>
    <scope>NUCLEOTIDE SEQUENCE</scope>
    <source>
        <strain evidence="2">IM 151</strain>
    </source>
</reference>
<dbReference type="PANTHER" id="PTHR10285">
    <property type="entry name" value="URIDINE KINASE"/>
    <property type="match status" value="1"/>
</dbReference>
<keyword evidence="2" id="KW-0418">Kinase</keyword>
<comment type="caution">
    <text evidence="2">The sequence shown here is derived from an EMBL/GenBank/DDBJ whole genome shotgun (WGS) entry which is preliminary data.</text>
</comment>
<dbReference type="Gene3D" id="3.40.50.300">
    <property type="entry name" value="P-loop containing nucleotide triphosphate hydrolases"/>
    <property type="match status" value="3"/>
</dbReference>
<dbReference type="Pfam" id="PF00485">
    <property type="entry name" value="PRK"/>
    <property type="match status" value="1"/>
</dbReference>
<reference evidence="2" key="1">
    <citation type="submission" date="2017-08" db="EMBL/GenBank/DDBJ databases">
        <authorList>
            <person name="Imhoff J.F."/>
            <person name="Rahn T."/>
            <person name="Kuenzel S."/>
            <person name="Neulinger S.C."/>
        </authorList>
    </citation>
    <scope>NUCLEOTIDE SEQUENCE</scope>
    <source>
        <strain evidence="2">IM 151</strain>
    </source>
</reference>
<keyword evidence="2" id="KW-0808">Transferase</keyword>
<dbReference type="InterPro" id="IPR006083">
    <property type="entry name" value="PRK/URK"/>
</dbReference>
<organism evidence="2 3">
    <name type="scientific">Rubrivivax gelatinosus</name>
    <name type="common">Rhodocyclus gelatinosus</name>
    <name type="synonym">Rhodopseudomonas gelatinosa</name>
    <dbReference type="NCBI Taxonomy" id="28068"/>
    <lineage>
        <taxon>Bacteria</taxon>
        <taxon>Pseudomonadati</taxon>
        <taxon>Pseudomonadota</taxon>
        <taxon>Betaproteobacteria</taxon>
        <taxon>Burkholderiales</taxon>
        <taxon>Sphaerotilaceae</taxon>
        <taxon>Rubrivivax</taxon>
    </lineage>
</organism>
<dbReference type="NCBIfam" id="NF006743">
    <property type="entry name" value="PRK09270.1-2"/>
    <property type="match status" value="1"/>
</dbReference>
<dbReference type="Proteomes" id="UP001041814">
    <property type="component" value="Unassembled WGS sequence"/>
</dbReference>
<accession>A0ABS1DWE1</accession>
<keyword evidence="3" id="KW-1185">Reference proteome</keyword>
<name>A0ABS1DWE1_RUBGE</name>
<dbReference type="GO" id="GO:0016301">
    <property type="term" value="F:kinase activity"/>
    <property type="evidence" value="ECO:0007669"/>
    <property type="project" value="UniProtKB-KW"/>
</dbReference>
<gene>
    <name evidence="2" type="ORF">CKO43_16470</name>
</gene>